<gene>
    <name evidence="3" type="ORF">XD94_0523</name>
</gene>
<feature type="domain" description="LysM" evidence="2">
    <location>
        <begin position="76"/>
        <end position="120"/>
    </location>
</feature>
<sequence>MRAKILLTLTIILVFSLATAFGVGFIKYLVRPGDRLFNIIRDYNLRISTVLDLNCISDPRQLEPGEFIYLPTGDGFFYEVQYGDSIDYIARLFFALAEHIMVANNLSCNSYIYPGQSLFIPLDSINVCGNANPGTQFTWPVYGKISSEFGWRKDPFTGASTFHSGMDIAVQKDAPVFAAKDGTVIEAQENGGYGLNIIIQHNDGTKTRYAHLNRISVYVGQRVLRGELIGRVGETGRATGPHLHFEIVDSNDQCRDPRSYLTGANYMYVRREIETLGVGGR</sequence>
<dbReference type="InterPro" id="IPR050570">
    <property type="entry name" value="Cell_wall_metabolism_enzyme"/>
</dbReference>
<reference evidence="4" key="1">
    <citation type="journal article" date="2015" name="MBio">
        <title>Genome-Resolved Metagenomic Analysis Reveals Roles for Candidate Phyla and Other Microbial Community Members in Biogeochemical Transformations in Oil Reservoirs.</title>
        <authorList>
            <person name="Hu P."/>
            <person name="Tom L."/>
            <person name="Singh A."/>
            <person name="Thomas B.C."/>
            <person name="Baker B.J."/>
            <person name="Piceno Y.M."/>
            <person name="Andersen G.L."/>
            <person name="Banfield J.F."/>
        </authorList>
    </citation>
    <scope>NUCLEOTIDE SEQUENCE [LARGE SCALE GENOMIC DNA]</scope>
</reference>
<dbReference type="Proteomes" id="UP000054092">
    <property type="component" value="Unassembled WGS sequence"/>
</dbReference>
<dbReference type="SUPFAM" id="SSF54106">
    <property type="entry name" value="LysM domain"/>
    <property type="match status" value="1"/>
</dbReference>
<evidence type="ECO:0000313" key="4">
    <source>
        <dbReference type="Proteomes" id="UP000054092"/>
    </source>
</evidence>
<dbReference type="Gene3D" id="3.10.350.10">
    <property type="entry name" value="LysM domain"/>
    <property type="match status" value="2"/>
</dbReference>
<dbReference type="InterPro" id="IPR018392">
    <property type="entry name" value="LysM"/>
</dbReference>
<feature type="domain" description="LysM" evidence="2">
    <location>
        <begin position="26"/>
        <end position="70"/>
    </location>
</feature>
<dbReference type="CDD" id="cd12797">
    <property type="entry name" value="M23_peptidase"/>
    <property type="match status" value="1"/>
</dbReference>
<proteinExistence type="predicted"/>
<keyword evidence="1" id="KW-0732">Signal</keyword>
<accession>A0A117M2W0</accession>
<dbReference type="GO" id="GO:0004222">
    <property type="term" value="F:metalloendopeptidase activity"/>
    <property type="evidence" value="ECO:0007669"/>
    <property type="project" value="TreeGrafter"/>
</dbReference>
<protein>
    <submittedName>
        <fullName evidence="3">Metalloendopeptidase-like membrane protein</fullName>
    </submittedName>
</protein>
<dbReference type="AlphaFoldDB" id="A0A117M2W0"/>
<dbReference type="Pfam" id="PF01476">
    <property type="entry name" value="LysM"/>
    <property type="match status" value="2"/>
</dbReference>
<organism evidence="3 4">
    <name type="scientific">Mesotoga prima</name>
    <dbReference type="NCBI Taxonomy" id="1184387"/>
    <lineage>
        <taxon>Bacteria</taxon>
        <taxon>Thermotogati</taxon>
        <taxon>Thermotogota</taxon>
        <taxon>Thermotogae</taxon>
        <taxon>Kosmotogales</taxon>
        <taxon>Kosmotogaceae</taxon>
        <taxon>Mesotoga</taxon>
    </lineage>
</organism>
<evidence type="ECO:0000313" key="3">
    <source>
        <dbReference type="EMBL" id="KUK81312.1"/>
    </source>
</evidence>
<dbReference type="PANTHER" id="PTHR21666:SF289">
    <property type="entry name" value="L-ALA--D-GLU ENDOPEPTIDASE"/>
    <property type="match status" value="1"/>
</dbReference>
<comment type="caution">
    <text evidence="3">The sequence shown here is derived from an EMBL/GenBank/DDBJ whole genome shotgun (WGS) entry which is preliminary data.</text>
</comment>
<name>A0A117M2W0_9BACT</name>
<dbReference type="EMBL" id="LGGP01000066">
    <property type="protein sequence ID" value="KUK81312.1"/>
    <property type="molecule type" value="Genomic_DNA"/>
</dbReference>
<evidence type="ECO:0000259" key="2">
    <source>
        <dbReference type="PROSITE" id="PS51782"/>
    </source>
</evidence>
<dbReference type="Pfam" id="PF01551">
    <property type="entry name" value="Peptidase_M23"/>
    <property type="match status" value="1"/>
</dbReference>
<dbReference type="CDD" id="cd00118">
    <property type="entry name" value="LysM"/>
    <property type="match status" value="1"/>
</dbReference>
<dbReference type="PATRIC" id="fig|1184387.3.peg.868"/>
<dbReference type="PANTHER" id="PTHR21666">
    <property type="entry name" value="PEPTIDASE-RELATED"/>
    <property type="match status" value="1"/>
</dbReference>
<dbReference type="SUPFAM" id="SSF51261">
    <property type="entry name" value="Duplicated hybrid motif"/>
    <property type="match status" value="1"/>
</dbReference>
<dbReference type="InterPro" id="IPR016047">
    <property type="entry name" value="M23ase_b-sheet_dom"/>
</dbReference>
<dbReference type="SMART" id="SM00257">
    <property type="entry name" value="LysM"/>
    <property type="match status" value="2"/>
</dbReference>
<dbReference type="Gene3D" id="2.70.70.10">
    <property type="entry name" value="Glucose Permease (Domain IIA)"/>
    <property type="match status" value="1"/>
</dbReference>
<dbReference type="PROSITE" id="PS51782">
    <property type="entry name" value="LYSM"/>
    <property type="match status" value="2"/>
</dbReference>
<evidence type="ECO:0000256" key="1">
    <source>
        <dbReference type="ARBA" id="ARBA00022729"/>
    </source>
</evidence>
<dbReference type="InterPro" id="IPR011055">
    <property type="entry name" value="Dup_hybrid_motif"/>
</dbReference>
<dbReference type="InterPro" id="IPR036779">
    <property type="entry name" value="LysM_dom_sf"/>
</dbReference>